<accession>A0A849KJY5</accession>
<dbReference type="EMBL" id="JABFCS010000001">
    <property type="protein sequence ID" value="NNU45115.1"/>
    <property type="molecule type" value="Genomic_DNA"/>
</dbReference>
<evidence type="ECO:0000313" key="3">
    <source>
        <dbReference type="Proteomes" id="UP000552954"/>
    </source>
</evidence>
<keyword evidence="1" id="KW-0472">Membrane</keyword>
<reference evidence="2 3" key="2">
    <citation type="submission" date="2020-06" db="EMBL/GenBank/DDBJ databases">
        <title>Ramlibacter rhizophilus sp. nov., isolated from rhizosphere soil of national flower Mugunghwa from South Korea.</title>
        <authorList>
            <person name="Zheng-Fei Y."/>
            <person name="Huan T."/>
        </authorList>
    </citation>
    <scope>NUCLEOTIDE SEQUENCE [LARGE SCALE GENOMIC DNA]</scope>
    <source>
        <strain evidence="2 3">B156</strain>
    </source>
</reference>
<organism evidence="2 3">
    <name type="scientific">Ramlibacter montanisoli</name>
    <dbReference type="NCBI Taxonomy" id="2732512"/>
    <lineage>
        <taxon>Bacteria</taxon>
        <taxon>Pseudomonadati</taxon>
        <taxon>Pseudomonadota</taxon>
        <taxon>Betaproteobacteria</taxon>
        <taxon>Burkholderiales</taxon>
        <taxon>Comamonadaceae</taxon>
        <taxon>Ramlibacter</taxon>
    </lineage>
</organism>
<dbReference type="RefSeq" id="WP_171562656.1">
    <property type="nucleotide sequence ID" value="NZ_JABFCS010000001.1"/>
</dbReference>
<dbReference type="Proteomes" id="UP000552954">
    <property type="component" value="Unassembled WGS sequence"/>
</dbReference>
<feature type="transmembrane region" description="Helical" evidence="1">
    <location>
        <begin position="72"/>
        <end position="99"/>
    </location>
</feature>
<name>A0A849KJY5_9BURK</name>
<protein>
    <submittedName>
        <fullName evidence="2">Uncharacterized protein</fullName>
    </submittedName>
</protein>
<keyword evidence="1" id="KW-0812">Transmembrane</keyword>
<comment type="caution">
    <text evidence="2">The sequence shown here is derived from an EMBL/GenBank/DDBJ whole genome shotgun (WGS) entry which is preliminary data.</text>
</comment>
<feature type="transmembrane region" description="Helical" evidence="1">
    <location>
        <begin position="45"/>
        <end position="65"/>
    </location>
</feature>
<gene>
    <name evidence="2" type="ORF">HK415_21050</name>
</gene>
<reference evidence="2 3" key="1">
    <citation type="submission" date="2020-05" db="EMBL/GenBank/DDBJ databases">
        <authorList>
            <person name="Khan S.A."/>
            <person name="Jeon C.O."/>
            <person name="Chun B.H."/>
        </authorList>
    </citation>
    <scope>NUCLEOTIDE SEQUENCE [LARGE SCALE GENOMIC DNA]</scope>
    <source>
        <strain evidence="2 3">B156</strain>
    </source>
</reference>
<evidence type="ECO:0000256" key="1">
    <source>
        <dbReference type="SAM" id="Phobius"/>
    </source>
</evidence>
<sequence>MKSWNGNALLAWLAVLAFAAAALWPRVFEGDIPLVGLRALSDLRIGVPLSLAALAMAVFLSVPAWASRDGLLVCAGASLCLFAVVAYAVGASAALPFAFIGGNILRESRAARARSSPLWAETIR</sequence>
<keyword evidence="1" id="KW-1133">Transmembrane helix</keyword>
<evidence type="ECO:0000313" key="2">
    <source>
        <dbReference type="EMBL" id="NNU45115.1"/>
    </source>
</evidence>
<dbReference type="AlphaFoldDB" id="A0A849KJY5"/>
<keyword evidence="3" id="KW-1185">Reference proteome</keyword>
<proteinExistence type="predicted"/>